<dbReference type="CDD" id="cd01335">
    <property type="entry name" value="Radical_SAM"/>
    <property type="match status" value="1"/>
</dbReference>
<dbReference type="NCBIfam" id="TIGR00048">
    <property type="entry name" value="rRNA_mod_RlmN"/>
    <property type="match status" value="1"/>
</dbReference>
<dbReference type="Proteomes" id="UP000614811">
    <property type="component" value="Unassembled WGS sequence"/>
</dbReference>
<dbReference type="SUPFAM" id="SSF102114">
    <property type="entry name" value="Radical SAM enzymes"/>
    <property type="match status" value="1"/>
</dbReference>
<reference evidence="16" key="2">
    <citation type="submission" date="2020-09" db="EMBL/GenBank/DDBJ databases">
        <authorList>
            <person name="Sun Q."/>
            <person name="Kim S."/>
        </authorList>
    </citation>
    <scope>NUCLEOTIDE SEQUENCE</scope>
    <source>
        <strain evidence="16">KCTC 12711</strain>
    </source>
</reference>
<accession>A0A918RSE3</accession>
<dbReference type="HAMAP" id="MF_01849">
    <property type="entry name" value="RNA_methyltr_RlmN"/>
    <property type="match status" value="1"/>
</dbReference>
<evidence type="ECO:0000256" key="14">
    <source>
        <dbReference type="HAMAP-Rule" id="MF_01849"/>
    </source>
</evidence>
<dbReference type="PIRSF" id="PIRSF006004">
    <property type="entry name" value="CHP00048"/>
    <property type="match status" value="1"/>
</dbReference>
<feature type="binding site" evidence="14">
    <location>
        <position position="202"/>
    </location>
    <ligand>
        <name>S-adenosyl-L-methionine</name>
        <dbReference type="ChEBI" id="CHEBI:59789"/>
    </ligand>
</feature>
<reference evidence="16" key="1">
    <citation type="journal article" date="2014" name="Int. J. Syst. Evol. Microbiol.">
        <title>Complete genome sequence of Corynebacterium casei LMG S-19264T (=DSM 44701T), isolated from a smear-ripened cheese.</title>
        <authorList>
            <consortium name="US DOE Joint Genome Institute (JGI-PGF)"/>
            <person name="Walter F."/>
            <person name="Albersmeier A."/>
            <person name="Kalinowski J."/>
            <person name="Ruckert C."/>
        </authorList>
    </citation>
    <scope>NUCLEOTIDE SEQUENCE</scope>
    <source>
        <strain evidence="16">KCTC 12711</strain>
    </source>
</reference>
<dbReference type="InterPro" id="IPR013785">
    <property type="entry name" value="Aldolase_TIM"/>
</dbReference>
<dbReference type="FunFam" id="3.20.20.70:FF:000008">
    <property type="entry name" value="Dual-specificity RNA methyltransferase RlmN"/>
    <property type="match status" value="1"/>
</dbReference>
<keyword evidence="4 14" id="KW-0963">Cytoplasm</keyword>
<keyword evidence="7 14" id="KW-0808">Transferase</keyword>
<evidence type="ECO:0000256" key="10">
    <source>
        <dbReference type="ARBA" id="ARBA00022723"/>
    </source>
</evidence>
<proteinExistence type="inferred from homology"/>
<evidence type="ECO:0000256" key="11">
    <source>
        <dbReference type="ARBA" id="ARBA00023004"/>
    </source>
</evidence>
<dbReference type="FunFam" id="1.10.150.530:FF:000003">
    <property type="entry name" value="Dual-specificity RNA methyltransferase RlmN"/>
    <property type="match status" value="1"/>
</dbReference>
<feature type="binding site" evidence="14">
    <location>
        <position position="120"/>
    </location>
    <ligand>
        <name>[4Fe-4S] cluster</name>
        <dbReference type="ChEBI" id="CHEBI:49883"/>
        <note>4Fe-4S-S-AdoMet</note>
    </ligand>
</feature>
<feature type="binding site" evidence="14">
    <location>
        <begin position="170"/>
        <end position="171"/>
    </location>
    <ligand>
        <name>S-adenosyl-L-methionine</name>
        <dbReference type="ChEBI" id="CHEBI:59789"/>
    </ligand>
</feature>
<comment type="catalytic activity">
    <reaction evidence="14">
        <text>adenosine(37) in tRNA + 2 reduced [2Fe-2S]-[ferredoxin] + 2 S-adenosyl-L-methionine = 2-methyladenosine(37) in tRNA + 5'-deoxyadenosine + L-methionine + 2 oxidized [2Fe-2S]-[ferredoxin] + S-adenosyl-L-homocysteine</text>
        <dbReference type="Rhea" id="RHEA:43332"/>
        <dbReference type="Rhea" id="RHEA-COMP:10000"/>
        <dbReference type="Rhea" id="RHEA-COMP:10001"/>
        <dbReference type="Rhea" id="RHEA-COMP:10162"/>
        <dbReference type="Rhea" id="RHEA-COMP:10485"/>
        <dbReference type="ChEBI" id="CHEBI:17319"/>
        <dbReference type="ChEBI" id="CHEBI:33737"/>
        <dbReference type="ChEBI" id="CHEBI:33738"/>
        <dbReference type="ChEBI" id="CHEBI:57844"/>
        <dbReference type="ChEBI" id="CHEBI:57856"/>
        <dbReference type="ChEBI" id="CHEBI:59789"/>
        <dbReference type="ChEBI" id="CHEBI:74411"/>
        <dbReference type="ChEBI" id="CHEBI:74497"/>
        <dbReference type="EC" id="2.1.1.192"/>
    </reaction>
</comment>
<comment type="similarity">
    <text evidence="2 14">Belongs to the radical SAM superfamily. RlmN family.</text>
</comment>
<dbReference type="SFLD" id="SFLDS00029">
    <property type="entry name" value="Radical_SAM"/>
    <property type="match status" value="1"/>
</dbReference>
<dbReference type="InterPro" id="IPR007197">
    <property type="entry name" value="rSAM"/>
</dbReference>
<evidence type="ECO:0000256" key="5">
    <source>
        <dbReference type="ARBA" id="ARBA00022552"/>
    </source>
</evidence>
<keyword evidence="13 14" id="KW-1015">Disulfide bond</keyword>
<evidence type="ECO:0000256" key="12">
    <source>
        <dbReference type="ARBA" id="ARBA00023014"/>
    </source>
</evidence>
<keyword evidence="11 14" id="KW-0408">Iron</keyword>
<dbReference type="EMBL" id="BMXA01000002">
    <property type="protein sequence ID" value="GHA09186.1"/>
    <property type="molecule type" value="Genomic_DNA"/>
</dbReference>
<feature type="binding site" evidence="14">
    <location>
        <position position="301"/>
    </location>
    <ligand>
        <name>S-adenosyl-L-methionine</name>
        <dbReference type="ChEBI" id="CHEBI:59789"/>
    </ligand>
</feature>
<dbReference type="GO" id="GO:0005737">
    <property type="term" value="C:cytoplasm"/>
    <property type="evidence" value="ECO:0007669"/>
    <property type="project" value="UniProtKB-SubCell"/>
</dbReference>
<evidence type="ECO:0000256" key="6">
    <source>
        <dbReference type="ARBA" id="ARBA00022603"/>
    </source>
</evidence>
<keyword evidence="8 14" id="KW-0949">S-adenosyl-L-methionine</keyword>
<dbReference type="GO" id="GO:0002935">
    <property type="term" value="F:tRNA (adenine(37)-C2)-methyltransferase activity"/>
    <property type="evidence" value="ECO:0007669"/>
    <property type="project" value="UniProtKB-UniRule"/>
</dbReference>
<gene>
    <name evidence="14 16" type="primary">rlmN</name>
    <name evidence="16" type="ORF">GCM10008090_18920</name>
</gene>
<feature type="binding site" evidence="14">
    <location>
        <position position="123"/>
    </location>
    <ligand>
        <name>[4Fe-4S] cluster</name>
        <dbReference type="ChEBI" id="CHEBI:49883"/>
        <note>4Fe-4S-S-AdoMet</note>
    </ligand>
</feature>
<dbReference type="Gene3D" id="1.10.150.530">
    <property type="match status" value="1"/>
</dbReference>
<dbReference type="Pfam" id="PF04055">
    <property type="entry name" value="Radical_SAM"/>
    <property type="match status" value="1"/>
</dbReference>
<comment type="function">
    <text evidence="14">Specifically methylates position 2 of adenine 2503 in 23S rRNA and position 2 of adenine 37 in tRNAs. m2A2503 modification seems to play a crucial role in the proofreading step occurring at the peptidyl transferase center and thus would serve to optimize ribosomal fidelity.</text>
</comment>
<protein>
    <recommendedName>
        <fullName evidence="14">Dual-specificity RNA methyltransferase RlmN</fullName>
        <ecNumber evidence="14">2.1.1.192</ecNumber>
    </recommendedName>
    <alternativeName>
        <fullName evidence="14">23S rRNA (adenine(2503)-C(2))-methyltransferase</fullName>
    </alternativeName>
    <alternativeName>
        <fullName evidence="14">23S rRNA m2A2503 methyltransferase</fullName>
    </alternativeName>
    <alternativeName>
        <fullName evidence="14">Ribosomal RNA large subunit methyltransferase N</fullName>
    </alternativeName>
    <alternativeName>
        <fullName evidence="14">tRNA (adenine(37)-C(2))-methyltransferase</fullName>
    </alternativeName>
    <alternativeName>
        <fullName evidence="14">tRNA m2A37 methyltransferase</fullName>
    </alternativeName>
</protein>
<dbReference type="GO" id="GO:0051539">
    <property type="term" value="F:4 iron, 4 sulfur cluster binding"/>
    <property type="evidence" value="ECO:0007669"/>
    <property type="project" value="UniProtKB-UniRule"/>
</dbReference>
<dbReference type="InterPro" id="IPR004383">
    <property type="entry name" value="rRNA_lsu_MTrfase_RlmN/Cfr"/>
</dbReference>
<dbReference type="EC" id="2.1.1.192" evidence="14"/>
<feature type="active site" description="Proton acceptor" evidence="14">
    <location>
        <position position="96"/>
    </location>
</feature>
<feature type="active site" description="S-methylcysteine intermediate" evidence="14">
    <location>
        <position position="344"/>
    </location>
</feature>
<keyword evidence="5 14" id="KW-0698">rRNA processing</keyword>
<dbReference type="GO" id="GO:0070475">
    <property type="term" value="P:rRNA base methylation"/>
    <property type="evidence" value="ECO:0007669"/>
    <property type="project" value="UniProtKB-UniRule"/>
</dbReference>
<dbReference type="RefSeq" id="WP_189400154.1">
    <property type="nucleotide sequence ID" value="NZ_BMXA01000002.1"/>
</dbReference>
<keyword evidence="6 14" id="KW-0489">Methyltransferase</keyword>
<dbReference type="PANTHER" id="PTHR30544">
    <property type="entry name" value="23S RRNA METHYLTRANSFERASE"/>
    <property type="match status" value="1"/>
</dbReference>
<evidence type="ECO:0000256" key="3">
    <source>
        <dbReference type="ARBA" id="ARBA00022485"/>
    </source>
</evidence>
<dbReference type="Pfam" id="PF21016">
    <property type="entry name" value="RlmN_N"/>
    <property type="match status" value="1"/>
</dbReference>
<dbReference type="InterPro" id="IPR027492">
    <property type="entry name" value="RNA_MTrfase_RlmN"/>
</dbReference>
<comment type="subcellular location">
    <subcellularLocation>
        <location evidence="1 14">Cytoplasm</location>
    </subcellularLocation>
</comment>
<dbReference type="GO" id="GO:0046872">
    <property type="term" value="F:metal ion binding"/>
    <property type="evidence" value="ECO:0007669"/>
    <property type="project" value="UniProtKB-KW"/>
</dbReference>
<dbReference type="Gene3D" id="3.20.20.70">
    <property type="entry name" value="Aldolase class I"/>
    <property type="match status" value="1"/>
</dbReference>
<comment type="cofactor">
    <cofactor evidence="14">
        <name>[4Fe-4S] cluster</name>
        <dbReference type="ChEBI" id="CHEBI:49883"/>
    </cofactor>
    <text evidence="14">Binds 1 [4Fe-4S] cluster. The cluster is coordinated with 3 cysteines and an exchangeable S-adenosyl-L-methionine.</text>
</comment>
<feature type="domain" description="Radical SAM core" evidence="15">
    <location>
        <begin position="102"/>
        <end position="339"/>
    </location>
</feature>
<sequence>MTPTEQPINLMGLDRSAMEAYFASIGEKPFRASQVMKWIHQVGVSDFAEMTNLSKALRASLAENAEIRVPTIISDNLSQDGTRKWLLSVPGKSAIEMVFIPEDSRGTLCVSSQVGCTLNCSFCATGKQGYNRDLTTAEIIGQVWIAKHLLAEQYQTEDRIVSNVVMMGMGEPLMNFDNVVSAMNIMQDDFCFGLSKRRITLSTAGVVPKIDELKQACPVSLAVSLHAPNDELRNELVPLNRKYPIKELMAACNRYVADSQRARITFEYVMLSGVNDEPEHARQLANLMKTVPGKVNLIPFNTFEGIDYERSSNNRIHRFRDILHKAGVIVTIRKTRGDDIEAACGQLAGDVMDRTRRSEKFRQTQAKKIQ</sequence>
<evidence type="ECO:0000256" key="4">
    <source>
        <dbReference type="ARBA" id="ARBA00022490"/>
    </source>
</evidence>
<evidence type="ECO:0000256" key="13">
    <source>
        <dbReference type="ARBA" id="ARBA00023157"/>
    </source>
</evidence>
<keyword evidence="12 14" id="KW-0411">Iron-sulfur</keyword>
<evidence type="ECO:0000259" key="15">
    <source>
        <dbReference type="PROSITE" id="PS51918"/>
    </source>
</evidence>
<dbReference type="AlphaFoldDB" id="A0A918RSE3"/>
<evidence type="ECO:0000256" key="9">
    <source>
        <dbReference type="ARBA" id="ARBA00022694"/>
    </source>
</evidence>
<dbReference type="GO" id="GO:0019843">
    <property type="term" value="F:rRNA binding"/>
    <property type="evidence" value="ECO:0007669"/>
    <property type="project" value="UniProtKB-UniRule"/>
</dbReference>
<evidence type="ECO:0000256" key="1">
    <source>
        <dbReference type="ARBA" id="ARBA00004496"/>
    </source>
</evidence>
<dbReference type="InterPro" id="IPR058240">
    <property type="entry name" value="rSAM_sf"/>
</dbReference>
<dbReference type="PANTHER" id="PTHR30544:SF5">
    <property type="entry name" value="RADICAL SAM CORE DOMAIN-CONTAINING PROTEIN"/>
    <property type="match status" value="1"/>
</dbReference>
<evidence type="ECO:0000256" key="7">
    <source>
        <dbReference type="ARBA" id="ARBA00022679"/>
    </source>
</evidence>
<evidence type="ECO:0000313" key="16">
    <source>
        <dbReference type="EMBL" id="GHA09186.1"/>
    </source>
</evidence>
<dbReference type="PROSITE" id="PS51918">
    <property type="entry name" value="RADICAL_SAM"/>
    <property type="match status" value="1"/>
</dbReference>
<dbReference type="GO" id="GO:0070040">
    <property type="term" value="F:rRNA (adenine(2503)-C2-)-methyltransferase activity"/>
    <property type="evidence" value="ECO:0007669"/>
    <property type="project" value="UniProtKB-UniRule"/>
</dbReference>
<keyword evidence="17" id="KW-1185">Reference proteome</keyword>
<dbReference type="GO" id="GO:0000049">
    <property type="term" value="F:tRNA binding"/>
    <property type="evidence" value="ECO:0007669"/>
    <property type="project" value="UniProtKB-UniRule"/>
</dbReference>
<evidence type="ECO:0000256" key="8">
    <source>
        <dbReference type="ARBA" id="ARBA00022691"/>
    </source>
</evidence>
<name>A0A918RSE3_9GAMM</name>
<keyword evidence="3 14" id="KW-0004">4Fe-4S</keyword>
<comment type="miscellaneous">
    <text evidence="14">Reaction proceeds by a ping-pong mechanism involving intermediate methylation of a conserved cysteine residue.</text>
</comment>
<feature type="binding site" evidence="14">
    <location>
        <begin position="224"/>
        <end position="226"/>
    </location>
    <ligand>
        <name>S-adenosyl-L-methionine</name>
        <dbReference type="ChEBI" id="CHEBI:59789"/>
    </ligand>
</feature>
<dbReference type="InterPro" id="IPR048641">
    <property type="entry name" value="RlmN_N"/>
</dbReference>
<keyword evidence="9 14" id="KW-0819">tRNA processing</keyword>
<comment type="caution">
    <text evidence="16">The sequence shown here is derived from an EMBL/GenBank/DDBJ whole genome shotgun (WGS) entry which is preliminary data.</text>
</comment>
<keyword evidence="10 14" id="KW-0479">Metal-binding</keyword>
<dbReference type="SFLD" id="SFLDF00275">
    <property type="entry name" value="adenosine_C2_methyltransferase"/>
    <property type="match status" value="1"/>
</dbReference>
<organism evidence="16 17">
    <name type="scientific">Arenicella chitinivorans</name>
    <dbReference type="NCBI Taxonomy" id="1329800"/>
    <lineage>
        <taxon>Bacteria</taxon>
        <taxon>Pseudomonadati</taxon>
        <taxon>Pseudomonadota</taxon>
        <taxon>Gammaproteobacteria</taxon>
        <taxon>Arenicellales</taxon>
        <taxon>Arenicellaceae</taxon>
        <taxon>Arenicella</taxon>
    </lineage>
</organism>
<dbReference type="InterPro" id="IPR040072">
    <property type="entry name" value="Methyltransferase_A"/>
</dbReference>
<comment type="catalytic activity">
    <reaction evidence="14">
        <text>adenosine(2503) in 23S rRNA + 2 reduced [2Fe-2S]-[ferredoxin] + 2 S-adenosyl-L-methionine = 2-methyladenosine(2503) in 23S rRNA + 5'-deoxyadenosine + L-methionine + 2 oxidized [2Fe-2S]-[ferredoxin] + S-adenosyl-L-homocysteine</text>
        <dbReference type="Rhea" id="RHEA:42916"/>
        <dbReference type="Rhea" id="RHEA-COMP:10000"/>
        <dbReference type="Rhea" id="RHEA-COMP:10001"/>
        <dbReference type="Rhea" id="RHEA-COMP:10152"/>
        <dbReference type="Rhea" id="RHEA-COMP:10282"/>
        <dbReference type="ChEBI" id="CHEBI:17319"/>
        <dbReference type="ChEBI" id="CHEBI:33737"/>
        <dbReference type="ChEBI" id="CHEBI:33738"/>
        <dbReference type="ChEBI" id="CHEBI:57844"/>
        <dbReference type="ChEBI" id="CHEBI:57856"/>
        <dbReference type="ChEBI" id="CHEBI:59789"/>
        <dbReference type="ChEBI" id="CHEBI:74411"/>
        <dbReference type="ChEBI" id="CHEBI:74497"/>
        <dbReference type="EC" id="2.1.1.192"/>
    </reaction>
</comment>
<dbReference type="GO" id="GO:0030488">
    <property type="term" value="P:tRNA methylation"/>
    <property type="evidence" value="ECO:0007669"/>
    <property type="project" value="UniProtKB-UniRule"/>
</dbReference>
<evidence type="ECO:0000313" key="17">
    <source>
        <dbReference type="Proteomes" id="UP000614811"/>
    </source>
</evidence>
<dbReference type="SFLD" id="SFLDG01062">
    <property type="entry name" value="methyltransferase_(Class_A)"/>
    <property type="match status" value="1"/>
</dbReference>
<comment type="caution">
    <text evidence="14">Lacks conserved residue(s) required for the propagation of feature annotation.</text>
</comment>
<feature type="binding site" evidence="14">
    <location>
        <position position="116"/>
    </location>
    <ligand>
        <name>[4Fe-4S] cluster</name>
        <dbReference type="ChEBI" id="CHEBI:49883"/>
        <note>4Fe-4S-S-AdoMet</note>
    </ligand>
</feature>
<evidence type="ECO:0000256" key="2">
    <source>
        <dbReference type="ARBA" id="ARBA00007544"/>
    </source>
</evidence>